<accession>A0A8K0E9T9</accession>
<proteinExistence type="predicted"/>
<keyword evidence="3" id="KW-1185">Reference proteome</keyword>
<dbReference type="OrthoDB" id="1934589at2759"/>
<evidence type="ECO:0000256" key="1">
    <source>
        <dbReference type="SAM" id="Phobius"/>
    </source>
</evidence>
<evidence type="ECO:0000313" key="2">
    <source>
        <dbReference type="EMBL" id="KAF3439372.1"/>
    </source>
</evidence>
<name>A0A8K0E9T9_9ROSA</name>
<dbReference type="EMBL" id="VOIH02000008">
    <property type="protein sequence ID" value="KAF3439372.1"/>
    <property type="molecule type" value="Genomic_DNA"/>
</dbReference>
<dbReference type="PANTHER" id="PTHR33133">
    <property type="entry name" value="OS08G0107100 PROTEIN-RELATED"/>
    <property type="match status" value="1"/>
</dbReference>
<keyword evidence="1" id="KW-1133">Transmembrane helix</keyword>
<keyword evidence="1" id="KW-0812">Transmembrane</keyword>
<organism evidence="2 3">
    <name type="scientific">Rhamnella rubrinervis</name>
    <dbReference type="NCBI Taxonomy" id="2594499"/>
    <lineage>
        <taxon>Eukaryota</taxon>
        <taxon>Viridiplantae</taxon>
        <taxon>Streptophyta</taxon>
        <taxon>Embryophyta</taxon>
        <taxon>Tracheophyta</taxon>
        <taxon>Spermatophyta</taxon>
        <taxon>Magnoliopsida</taxon>
        <taxon>eudicotyledons</taxon>
        <taxon>Gunneridae</taxon>
        <taxon>Pentapetalae</taxon>
        <taxon>rosids</taxon>
        <taxon>fabids</taxon>
        <taxon>Rosales</taxon>
        <taxon>Rhamnaceae</taxon>
        <taxon>rhamnoid group</taxon>
        <taxon>Rhamneae</taxon>
        <taxon>Rhamnella</taxon>
    </lineage>
</organism>
<gene>
    <name evidence="2" type="ORF">FNV43_RR17649</name>
</gene>
<sequence>MRLYVTLCCGSLLQFAYFAVVIPYLTGFGTIFDPKKNISHRLVLVIWAFHAAIGFARLAFVGTFLYVIVICELAKVVSVVQESCAGFVALTKSMQILKGQNLWLAWFTYLVIQLGVKKLLLRMFLDYYFSSFTWITSLIVKEVLSLVCLVVLMVIYFVSKSSDEHHDVVRHSVAVTDHQRQVYVVRVGEYVPLSDTAHT</sequence>
<comment type="caution">
    <text evidence="2">The sequence shown here is derived from an EMBL/GenBank/DDBJ whole genome shotgun (WGS) entry which is preliminary data.</text>
</comment>
<evidence type="ECO:0000313" key="3">
    <source>
        <dbReference type="Proteomes" id="UP000796880"/>
    </source>
</evidence>
<dbReference type="AlphaFoldDB" id="A0A8K0E9T9"/>
<protein>
    <submittedName>
        <fullName evidence="2">Uncharacterized protein</fullName>
    </submittedName>
</protein>
<dbReference type="PANTHER" id="PTHR33133:SF51">
    <property type="entry name" value="THH1_TOM1_TOM3 DOMAIN-CONTAINING PROTEIN"/>
    <property type="match status" value="1"/>
</dbReference>
<feature type="transmembrane region" description="Helical" evidence="1">
    <location>
        <begin position="42"/>
        <end position="69"/>
    </location>
</feature>
<reference evidence="2" key="1">
    <citation type="submission" date="2020-03" db="EMBL/GenBank/DDBJ databases">
        <title>A high-quality chromosome-level genome assembly of a woody plant with both climbing and erect habits, Rhamnella rubrinervis.</title>
        <authorList>
            <person name="Lu Z."/>
            <person name="Yang Y."/>
            <person name="Zhu X."/>
            <person name="Sun Y."/>
        </authorList>
    </citation>
    <scope>NUCLEOTIDE SEQUENCE</scope>
    <source>
        <strain evidence="2">BYM</strain>
        <tissue evidence="2">Leaf</tissue>
    </source>
</reference>
<feature type="transmembrane region" description="Helical" evidence="1">
    <location>
        <begin position="132"/>
        <end position="158"/>
    </location>
</feature>
<keyword evidence="1" id="KW-0472">Membrane</keyword>
<feature type="transmembrane region" description="Helical" evidence="1">
    <location>
        <begin position="102"/>
        <end position="120"/>
    </location>
</feature>
<dbReference type="Proteomes" id="UP000796880">
    <property type="component" value="Unassembled WGS sequence"/>
</dbReference>